<reference evidence="2 3" key="1">
    <citation type="submission" date="2017-06" db="EMBL/GenBank/DDBJ databases">
        <title>Sequencing and comparative analysis of myxobacterial genomes.</title>
        <authorList>
            <person name="Rupp O."/>
            <person name="Goesmann A."/>
            <person name="Sogaard-Andersen L."/>
        </authorList>
    </citation>
    <scope>NUCLEOTIDE SEQUENCE [LARGE SCALE GENOMIC DNA]</scope>
    <source>
        <strain evidence="2 3">DSM 14697</strain>
    </source>
</reference>
<dbReference type="AlphaFoldDB" id="A0A250JRZ4"/>
<dbReference type="EMBL" id="CP022203">
    <property type="protein sequence ID" value="ATB45906.1"/>
    <property type="molecule type" value="Genomic_DNA"/>
</dbReference>
<evidence type="ECO:0000256" key="1">
    <source>
        <dbReference type="SAM" id="MobiDB-lite"/>
    </source>
</evidence>
<feature type="region of interest" description="Disordered" evidence="1">
    <location>
        <begin position="1"/>
        <end position="26"/>
    </location>
</feature>
<protein>
    <submittedName>
        <fullName evidence="2">Uncharacterized protein</fullName>
    </submittedName>
</protein>
<name>A0A250JRZ4_9BACT</name>
<evidence type="ECO:0000313" key="2">
    <source>
        <dbReference type="EMBL" id="ATB45906.1"/>
    </source>
</evidence>
<organism evidence="2 3">
    <name type="scientific">Corallococcus macrosporus DSM 14697</name>
    <dbReference type="NCBI Taxonomy" id="1189310"/>
    <lineage>
        <taxon>Bacteria</taxon>
        <taxon>Pseudomonadati</taxon>
        <taxon>Myxococcota</taxon>
        <taxon>Myxococcia</taxon>
        <taxon>Myxococcales</taxon>
        <taxon>Cystobacterineae</taxon>
        <taxon>Myxococcaceae</taxon>
        <taxon>Corallococcus</taxon>
    </lineage>
</organism>
<evidence type="ECO:0000313" key="3">
    <source>
        <dbReference type="Proteomes" id="UP000217343"/>
    </source>
</evidence>
<sequence length="342" mass="38001">MSTNDSPVDPQPSSSDCIKSESPTTAQELVLDATPERPAVADAHGASQASGVPSPLWLDNEGADYEAALKEVLSPLVMEVYPIMVGMAELARRAAPIVVEAVRRVVVWAQPVLEEVGHQWKFSIAPAVLDLSPMLEGVACAARNIPDWVWNLVELTRRENWEVFARCAFVEYSLHGTEMALVQQFTTKTLRLNPRAAHLVAEALIKSNWPNASDPIAYLRGTVFKLRQREKALDITGGRKGGYVFLRKDWSEDPVLHLDQQDGDPRNAQQLSRFETLDGVAKVNLDREARTLLLARLDSASETEAARENGWDSRHLERVRKRLQRNLPGVRAPLMGDEGDDN</sequence>
<dbReference type="KEGG" id="mmas:MYMAC_001494"/>
<dbReference type="Proteomes" id="UP000217343">
    <property type="component" value="Chromosome"/>
</dbReference>
<keyword evidence="3" id="KW-1185">Reference proteome</keyword>
<dbReference type="RefSeq" id="WP_157757459.1">
    <property type="nucleotide sequence ID" value="NZ_CP022203.1"/>
</dbReference>
<feature type="compositionally biased region" description="Low complexity" evidence="1">
    <location>
        <begin position="1"/>
        <end position="16"/>
    </location>
</feature>
<accession>A0A250JRZ4</accession>
<proteinExistence type="predicted"/>
<gene>
    <name evidence="2" type="ORF">MYMAC_001494</name>
</gene>